<accession>A0AAW0R634</accession>
<proteinExistence type="predicted"/>
<name>A0AAW0R634_9PEZI</name>
<sequence length="193" mass="20850">MSEPLATDTMGDHQQHQQEQYMDTMCWAGHAVTAAEFSGAAYPLYFAPSWSGEEGTPSIDYLVSGDYTDESSSPPRDMGVPAACGFSPFQRDPGARNENNVSLRPGAHVMQLPPRVVAAPPITSADTRDPAIIRGDLDSSYATAAGFPHVMGFGPGFVQYAGYRPGGRVRFDWQPLVCADPSFQGEMHSMLET</sequence>
<evidence type="ECO:0000313" key="2">
    <source>
        <dbReference type="Proteomes" id="UP001392437"/>
    </source>
</evidence>
<gene>
    <name evidence="1" type="ORF">PG999_001610</name>
</gene>
<dbReference type="Proteomes" id="UP001392437">
    <property type="component" value="Unassembled WGS sequence"/>
</dbReference>
<organism evidence="1 2">
    <name type="scientific">Apiospora kogelbergensis</name>
    <dbReference type="NCBI Taxonomy" id="1337665"/>
    <lineage>
        <taxon>Eukaryota</taxon>
        <taxon>Fungi</taxon>
        <taxon>Dikarya</taxon>
        <taxon>Ascomycota</taxon>
        <taxon>Pezizomycotina</taxon>
        <taxon>Sordariomycetes</taxon>
        <taxon>Xylariomycetidae</taxon>
        <taxon>Amphisphaeriales</taxon>
        <taxon>Apiosporaceae</taxon>
        <taxon>Apiospora</taxon>
    </lineage>
</organism>
<protein>
    <submittedName>
        <fullName evidence="1">Uncharacterized protein</fullName>
    </submittedName>
</protein>
<dbReference type="EMBL" id="JAQQWP010000002">
    <property type="protein sequence ID" value="KAK8129230.1"/>
    <property type="molecule type" value="Genomic_DNA"/>
</dbReference>
<evidence type="ECO:0000313" key="1">
    <source>
        <dbReference type="EMBL" id="KAK8129230.1"/>
    </source>
</evidence>
<comment type="caution">
    <text evidence="1">The sequence shown here is derived from an EMBL/GenBank/DDBJ whole genome shotgun (WGS) entry which is preliminary data.</text>
</comment>
<reference evidence="1 2" key="1">
    <citation type="submission" date="2023-01" db="EMBL/GenBank/DDBJ databases">
        <title>Analysis of 21 Apiospora genomes using comparative genomics revels a genus with tremendous synthesis potential of carbohydrate active enzymes and secondary metabolites.</title>
        <authorList>
            <person name="Sorensen T."/>
        </authorList>
    </citation>
    <scope>NUCLEOTIDE SEQUENCE [LARGE SCALE GENOMIC DNA]</scope>
    <source>
        <strain evidence="1 2">CBS 117206</strain>
    </source>
</reference>
<keyword evidence="2" id="KW-1185">Reference proteome</keyword>
<dbReference type="AlphaFoldDB" id="A0AAW0R634"/>